<protein>
    <recommendedName>
        <fullName evidence="4">Glycosyltransferase RgtA/B/C/D-like domain-containing protein</fullName>
    </recommendedName>
</protein>
<dbReference type="STRING" id="1617426.TR69_WS6001000815"/>
<feature type="transmembrane region" description="Helical" evidence="1">
    <location>
        <begin position="220"/>
        <end position="243"/>
    </location>
</feature>
<dbReference type="Proteomes" id="UP000070457">
    <property type="component" value="Unassembled WGS sequence"/>
</dbReference>
<accession>A0A136LYP3</accession>
<feature type="transmembrane region" description="Helical" evidence="1">
    <location>
        <begin position="419"/>
        <end position="440"/>
    </location>
</feature>
<feature type="transmembrane region" description="Helical" evidence="1">
    <location>
        <begin position="145"/>
        <end position="164"/>
    </location>
</feature>
<name>A0A136LYP3_9BACT</name>
<reference evidence="2 3" key="1">
    <citation type="submission" date="2015-02" db="EMBL/GenBank/DDBJ databases">
        <title>Improved understanding of the partial-nitritation anammox process through 23 genomes representing the majority of the microbial community.</title>
        <authorList>
            <person name="Speth D.R."/>
            <person name="In T Zandt M."/>
            <person name="Guerrero Cruz S."/>
            <person name="Jetten M.S."/>
            <person name="Dutilh B.E."/>
        </authorList>
    </citation>
    <scope>NUCLEOTIDE SEQUENCE [LARGE SCALE GENOMIC DNA]</scope>
    <source>
        <strain evidence="2">OLB20</strain>
    </source>
</reference>
<comment type="caution">
    <text evidence="2">The sequence shown here is derived from an EMBL/GenBank/DDBJ whole genome shotgun (WGS) entry which is preliminary data.</text>
</comment>
<evidence type="ECO:0000256" key="1">
    <source>
        <dbReference type="SAM" id="Phobius"/>
    </source>
</evidence>
<feature type="transmembrane region" description="Helical" evidence="1">
    <location>
        <begin position="93"/>
        <end position="111"/>
    </location>
</feature>
<keyword evidence="1" id="KW-0472">Membrane</keyword>
<keyword evidence="1" id="KW-1133">Transmembrane helix</keyword>
<feature type="transmembrane region" description="Helical" evidence="1">
    <location>
        <begin position="379"/>
        <end position="398"/>
    </location>
</feature>
<gene>
    <name evidence="2" type="ORF">TR69_WS6001000815</name>
</gene>
<keyword evidence="1" id="KW-0812">Transmembrane</keyword>
<evidence type="ECO:0008006" key="4">
    <source>
        <dbReference type="Google" id="ProtNLM"/>
    </source>
</evidence>
<feature type="transmembrane region" description="Helical" evidence="1">
    <location>
        <begin position="332"/>
        <end position="359"/>
    </location>
</feature>
<feature type="transmembrane region" description="Helical" evidence="1">
    <location>
        <begin position="176"/>
        <end position="200"/>
    </location>
</feature>
<dbReference type="EMBL" id="JYNZ01000003">
    <property type="protein sequence ID" value="KXK26794.1"/>
    <property type="molecule type" value="Genomic_DNA"/>
</dbReference>
<dbReference type="PATRIC" id="fig|1617426.3.peg.801"/>
<feature type="transmembrane region" description="Helical" evidence="1">
    <location>
        <begin position="291"/>
        <end position="311"/>
    </location>
</feature>
<dbReference type="AlphaFoldDB" id="A0A136LYP3"/>
<evidence type="ECO:0000313" key="3">
    <source>
        <dbReference type="Proteomes" id="UP000070457"/>
    </source>
</evidence>
<organism evidence="2 3">
    <name type="scientific">candidate division WS6 bacterium OLB20</name>
    <dbReference type="NCBI Taxonomy" id="1617426"/>
    <lineage>
        <taxon>Bacteria</taxon>
        <taxon>Candidatus Dojkabacteria</taxon>
    </lineage>
</organism>
<sequence length="586" mass="67465">MHIHGYSGIISCQVKRAMKNLKRNLHKYATEIYFLALSLIIFVPLLRPGYVLTLDLIFTPRMHYQYTNSHGLYSETARDAVLNLLARIVDASVIEKLLLMLLFFCIGYFMYRFLLQLRKRNRSYAIVAATLYMWNPFTYSRLLAGHWAFLCGYALLPVFMWGLHHFYRQKKISNRLLIACSVSWFVASLVSVHFLLLFAVPFAVYTVLHMFTYVRWDRTAARAVALLAFITLFSLSWIVPSLLISDVSRLGPLHLIFFAPTPDLQYGLTFNLLSMYGFWAESTIGTMPKELITVWPLLTLVLLIIVAAPLIRAGGDLLAIKKNKSYSRTQRLLIGSLFITGLLGLVLAHGSTGFMQPVWDYLYNTVPVLQPFREVQKFLLLYVFAATVLFYYGLDAVADLIREGVRSVRSRFTIDAERITAFSGLILVILITPLLGFAAAGQLQTTQYPRSWYQLEEELTERATEGRILVLPWRAYAEFPFSSRQIADPSRSFFSGYVISERVPAYLRSTIECEIEFTEIHRNEVIRLCLGSDSDKQDWISQVKLNSIDYVVFNKVQAFKVNDFFNDEEHFQLIYSDNYADIYRVL</sequence>
<evidence type="ECO:0000313" key="2">
    <source>
        <dbReference type="EMBL" id="KXK26794.1"/>
    </source>
</evidence>
<feature type="transmembrane region" description="Helical" evidence="1">
    <location>
        <begin position="28"/>
        <end position="46"/>
    </location>
</feature>
<proteinExistence type="predicted"/>